<dbReference type="Proteomes" id="UP000254400">
    <property type="component" value="Unassembled WGS sequence"/>
</dbReference>
<evidence type="ECO:0000313" key="1">
    <source>
        <dbReference type="EMBL" id="SUA72462.1"/>
    </source>
</evidence>
<dbReference type="RefSeq" id="WP_256620833.1">
    <property type="nucleotide sequence ID" value="NZ_CP009909.1"/>
</dbReference>
<gene>
    <name evidence="1" type="ORF">NCTC10343_05421</name>
</gene>
<sequence length="44" mass="4876">MKPCSTTARKDRMTDTVNDMITTKEGDVVGMVGSDQERTRSNGR</sequence>
<dbReference type="GeneID" id="93351000"/>
<organism evidence="1 2">
    <name type="scientific">Paenibacillus polymyxa</name>
    <name type="common">Bacillus polymyxa</name>
    <dbReference type="NCBI Taxonomy" id="1406"/>
    <lineage>
        <taxon>Bacteria</taxon>
        <taxon>Bacillati</taxon>
        <taxon>Bacillota</taxon>
        <taxon>Bacilli</taxon>
        <taxon>Bacillales</taxon>
        <taxon>Paenibacillaceae</taxon>
        <taxon>Paenibacillus</taxon>
    </lineage>
</organism>
<evidence type="ECO:0000313" key="2">
    <source>
        <dbReference type="Proteomes" id="UP000254400"/>
    </source>
</evidence>
<proteinExistence type="predicted"/>
<name>A0A378Y5H7_PAEPO</name>
<dbReference type="AlphaFoldDB" id="A0A378Y5H7"/>
<dbReference type="EMBL" id="UGSC01000001">
    <property type="protein sequence ID" value="SUA72462.1"/>
    <property type="molecule type" value="Genomic_DNA"/>
</dbReference>
<protein>
    <submittedName>
        <fullName evidence="1">Uncharacterized protein</fullName>
    </submittedName>
</protein>
<accession>A0A378Y5H7</accession>
<reference evidence="1 2" key="1">
    <citation type="submission" date="2018-06" db="EMBL/GenBank/DDBJ databases">
        <authorList>
            <consortium name="Pathogen Informatics"/>
            <person name="Doyle S."/>
        </authorList>
    </citation>
    <scope>NUCLEOTIDE SEQUENCE [LARGE SCALE GENOMIC DNA]</scope>
    <source>
        <strain evidence="1 2">NCTC10343</strain>
    </source>
</reference>